<evidence type="ECO:0000256" key="7">
    <source>
        <dbReference type="SAM" id="Phobius"/>
    </source>
</evidence>
<dbReference type="InterPro" id="IPR035906">
    <property type="entry name" value="MetI-like_sf"/>
</dbReference>
<gene>
    <name evidence="8" type="ORF">E6K80_12435</name>
</gene>
<keyword evidence="2" id="KW-0813">Transport</keyword>
<reference evidence="8 9" key="1">
    <citation type="journal article" date="2019" name="Nat. Microbiol.">
        <title>Mediterranean grassland soil C-N compound turnover is dependent on rainfall and depth, and is mediated by genomically divergent microorganisms.</title>
        <authorList>
            <person name="Diamond S."/>
            <person name="Andeer P.F."/>
            <person name="Li Z."/>
            <person name="Crits-Christoph A."/>
            <person name="Burstein D."/>
            <person name="Anantharaman K."/>
            <person name="Lane K.R."/>
            <person name="Thomas B.C."/>
            <person name="Pan C."/>
            <person name="Northen T.R."/>
            <person name="Banfield J.F."/>
        </authorList>
    </citation>
    <scope>NUCLEOTIDE SEQUENCE [LARGE SCALE GENOMIC DNA]</scope>
    <source>
        <strain evidence="8">WS_10</strain>
    </source>
</reference>
<dbReference type="InterPro" id="IPR050809">
    <property type="entry name" value="UgpAE/MalFG_permease"/>
</dbReference>
<proteinExistence type="predicted"/>
<name>A0A538TZY9_UNCEI</name>
<evidence type="ECO:0000256" key="5">
    <source>
        <dbReference type="ARBA" id="ARBA00022989"/>
    </source>
</evidence>
<dbReference type="EMBL" id="VBPA01000326">
    <property type="protein sequence ID" value="TMQ69217.1"/>
    <property type="molecule type" value="Genomic_DNA"/>
</dbReference>
<evidence type="ECO:0000256" key="3">
    <source>
        <dbReference type="ARBA" id="ARBA00022475"/>
    </source>
</evidence>
<evidence type="ECO:0000256" key="2">
    <source>
        <dbReference type="ARBA" id="ARBA00022448"/>
    </source>
</evidence>
<dbReference type="PANTHER" id="PTHR43227:SF8">
    <property type="entry name" value="DIACETYLCHITOBIOSE UPTAKE SYSTEM PERMEASE PROTEIN DASB"/>
    <property type="match status" value="1"/>
</dbReference>
<evidence type="ECO:0000313" key="9">
    <source>
        <dbReference type="Proteomes" id="UP000319836"/>
    </source>
</evidence>
<comment type="subcellular location">
    <subcellularLocation>
        <location evidence="1">Cell membrane</location>
        <topology evidence="1">Multi-pass membrane protein</topology>
    </subcellularLocation>
</comment>
<feature type="non-terminal residue" evidence="8">
    <location>
        <position position="69"/>
    </location>
</feature>
<protein>
    <submittedName>
        <fullName evidence="8">Sugar ABC transporter permease</fullName>
    </submittedName>
</protein>
<accession>A0A538TZY9</accession>
<dbReference type="AlphaFoldDB" id="A0A538TZY9"/>
<dbReference type="SUPFAM" id="SSF161098">
    <property type="entry name" value="MetI-like"/>
    <property type="match status" value="1"/>
</dbReference>
<keyword evidence="3" id="KW-1003">Cell membrane</keyword>
<evidence type="ECO:0000256" key="1">
    <source>
        <dbReference type="ARBA" id="ARBA00004651"/>
    </source>
</evidence>
<feature type="transmembrane region" description="Helical" evidence="7">
    <location>
        <begin position="12"/>
        <end position="36"/>
    </location>
</feature>
<dbReference type="PANTHER" id="PTHR43227">
    <property type="entry name" value="BLL4140 PROTEIN"/>
    <property type="match status" value="1"/>
</dbReference>
<dbReference type="GO" id="GO:0005886">
    <property type="term" value="C:plasma membrane"/>
    <property type="evidence" value="ECO:0007669"/>
    <property type="project" value="UniProtKB-SubCell"/>
</dbReference>
<comment type="caution">
    <text evidence="8">The sequence shown here is derived from an EMBL/GenBank/DDBJ whole genome shotgun (WGS) entry which is preliminary data.</text>
</comment>
<evidence type="ECO:0000256" key="4">
    <source>
        <dbReference type="ARBA" id="ARBA00022692"/>
    </source>
</evidence>
<dbReference type="Proteomes" id="UP000319836">
    <property type="component" value="Unassembled WGS sequence"/>
</dbReference>
<evidence type="ECO:0000313" key="8">
    <source>
        <dbReference type="EMBL" id="TMQ69217.1"/>
    </source>
</evidence>
<keyword evidence="5 7" id="KW-1133">Transmembrane helix</keyword>
<organism evidence="8 9">
    <name type="scientific">Eiseniibacteriota bacterium</name>
    <dbReference type="NCBI Taxonomy" id="2212470"/>
    <lineage>
        <taxon>Bacteria</taxon>
        <taxon>Candidatus Eiseniibacteriota</taxon>
    </lineage>
</organism>
<evidence type="ECO:0000256" key="6">
    <source>
        <dbReference type="ARBA" id="ARBA00023136"/>
    </source>
</evidence>
<keyword evidence="6 7" id="KW-0472">Membrane</keyword>
<dbReference type="Gene3D" id="1.10.3720.10">
    <property type="entry name" value="MetI-like"/>
    <property type="match status" value="1"/>
</dbReference>
<keyword evidence="4 7" id="KW-0812">Transmembrane</keyword>
<sequence>MSRARSQTRAAWLFLTPALGLIAVFFAVPVIAGLLLSLTDFDLYSIGDVRNARFVGIGNYAQVLGNPEF</sequence>